<proteinExistence type="predicted"/>
<dbReference type="EMBL" id="OZ021740">
    <property type="protein sequence ID" value="CAK9324840.1"/>
    <property type="molecule type" value="Genomic_DNA"/>
</dbReference>
<protein>
    <submittedName>
        <fullName evidence="2">Uncharacterized protein</fullName>
    </submittedName>
</protein>
<dbReference type="Proteomes" id="UP001642487">
    <property type="component" value="Chromosome 6"/>
</dbReference>
<evidence type="ECO:0000313" key="3">
    <source>
        <dbReference type="Proteomes" id="UP001642487"/>
    </source>
</evidence>
<keyword evidence="3" id="KW-1185">Reference proteome</keyword>
<gene>
    <name evidence="2" type="ORF">CITCOLO1_LOCUS17087</name>
</gene>
<accession>A0ABP0YWC4</accession>
<sequence length="101" mass="11855">MLRLLVRRRVHFQVIDAREVSGHHSSGIHGGDVTQQRHGDDEENQNNTQFPEIHFKSLWVAVESGMKIRCSTICLREVKGEMRRRCLMICLRENEVKRTEQ</sequence>
<evidence type="ECO:0000313" key="2">
    <source>
        <dbReference type="EMBL" id="CAK9324840.1"/>
    </source>
</evidence>
<name>A0ABP0YWC4_9ROSI</name>
<feature type="region of interest" description="Disordered" evidence="1">
    <location>
        <begin position="22"/>
        <end position="47"/>
    </location>
</feature>
<evidence type="ECO:0000256" key="1">
    <source>
        <dbReference type="SAM" id="MobiDB-lite"/>
    </source>
</evidence>
<reference evidence="2 3" key="1">
    <citation type="submission" date="2024-03" db="EMBL/GenBank/DDBJ databases">
        <authorList>
            <person name="Gkanogiannis A."/>
            <person name="Becerra Lopez-Lavalle L."/>
        </authorList>
    </citation>
    <scope>NUCLEOTIDE SEQUENCE [LARGE SCALE GENOMIC DNA]</scope>
</reference>
<organism evidence="2 3">
    <name type="scientific">Citrullus colocynthis</name>
    <name type="common">colocynth</name>
    <dbReference type="NCBI Taxonomy" id="252529"/>
    <lineage>
        <taxon>Eukaryota</taxon>
        <taxon>Viridiplantae</taxon>
        <taxon>Streptophyta</taxon>
        <taxon>Embryophyta</taxon>
        <taxon>Tracheophyta</taxon>
        <taxon>Spermatophyta</taxon>
        <taxon>Magnoliopsida</taxon>
        <taxon>eudicotyledons</taxon>
        <taxon>Gunneridae</taxon>
        <taxon>Pentapetalae</taxon>
        <taxon>rosids</taxon>
        <taxon>fabids</taxon>
        <taxon>Cucurbitales</taxon>
        <taxon>Cucurbitaceae</taxon>
        <taxon>Benincaseae</taxon>
        <taxon>Citrullus</taxon>
    </lineage>
</organism>